<dbReference type="EMBL" id="ATNB01000142">
    <property type="protein sequence ID" value="EPP34948.1"/>
    <property type="molecule type" value="Genomic_DNA"/>
</dbReference>
<name>S7J3Z5_9CHLA</name>
<accession>S7J3Z5</accession>
<organism evidence="1 2">
    <name type="scientific">Chlamydia ibidis</name>
    <dbReference type="NCBI Taxonomy" id="1405396"/>
    <lineage>
        <taxon>Bacteria</taxon>
        <taxon>Pseudomonadati</taxon>
        <taxon>Chlamydiota</taxon>
        <taxon>Chlamydiia</taxon>
        <taxon>Chlamydiales</taxon>
        <taxon>Chlamydiaceae</taxon>
        <taxon>Chlamydia/Chlamydophila group</taxon>
        <taxon>Chlamydia</taxon>
    </lineage>
</organism>
<protein>
    <submittedName>
        <fullName evidence="1">Uncharacterized protein</fullName>
    </submittedName>
</protein>
<evidence type="ECO:0000313" key="1">
    <source>
        <dbReference type="EMBL" id="EPP34948.1"/>
    </source>
</evidence>
<proteinExistence type="predicted"/>
<evidence type="ECO:0000313" key="2">
    <source>
        <dbReference type="Proteomes" id="UP000016200"/>
    </source>
</evidence>
<gene>
    <name evidence="1" type="ORF">CP10139811_1492</name>
</gene>
<reference evidence="1 2" key="1">
    <citation type="submission" date="2013-04" db="EMBL/GenBank/DDBJ databases">
        <title>Genome sequence of Chlamydia psittaci 10-1398/11.</title>
        <authorList>
            <person name="Huot-Creasy H."/>
            <person name="McCracken C.L."/>
            <person name="Humphries M."/>
            <person name="Sachse K."/>
            <person name="Laroucau K."/>
            <person name="Bavoil P."/>
            <person name="Myers G.S."/>
        </authorList>
    </citation>
    <scope>NUCLEOTIDE SEQUENCE [LARGE SCALE GENOMIC DNA]</scope>
    <source>
        <strain evidence="1 2">10_1398_11</strain>
    </source>
</reference>
<comment type="caution">
    <text evidence="1">The sequence shown here is derived from an EMBL/GenBank/DDBJ whole genome shotgun (WGS) entry which is preliminary data.</text>
</comment>
<dbReference type="HOGENOM" id="CLU_3300858_0_0_0"/>
<dbReference type="AlphaFoldDB" id="S7J3Z5"/>
<sequence length="40" mass="4520">MQGKARIENPFHARQSTESQSQALSYLALNCLAWPQLAYP</sequence>
<feature type="non-terminal residue" evidence="1">
    <location>
        <position position="40"/>
    </location>
</feature>
<dbReference type="Proteomes" id="UP000016200">
    <property type="component" value="Unassembled WGS sequence"/>
</dbReference>